<dbReference type="Proteomes" id="UP000326464">
    <property type="component" value="Unassembled WGS sequence"/>
</dbReference>
<dbReference type="InterPro" id="IPR011055">
    <property type="entry name" value="Dup_hybrid_motif"/>
</dbReference>
<dbReference type="PANTHER" id="PTHR21666">
    <property type="entry name" value="PEPTIDASE-RELATED"/>
    <property type="match status" value="1"/>
</dbReference>
<evidence type="ECO:0000259" key="2">
    <source>
        <dbReference type="Pfam" id="PF01551"/>
    </source>
</evidence>
<dbReference type="PANTHER" id="PTHR21666:SF270">
    <property type="entry name" value="MUREIN HYDROLASE ACTIVATOR ENVC"/>
    <property type="match status" value="1"/>
</dbReference>
<dbReference type="InterPro" id="IPR016047">
    <property type="entry name" value="M23ase_b-sheet_dom"/>
</dbReference>
<dbReference type="OrthoDB" id="5245088at2"/>
<proteinExistence type="predicted"/>
<reference evidence="4" key="1">
    <citation type="submission" date="2019-07" db="EMBL/GenBank/DDBJ databases">
        <title>Arthrobacter KR32 sp. nov., isolated from mountain cheese made of cows milk.</title>
        <authorList>
            <person name="Flegler A."/>
        </authorList>
    </citation>
    <scope>NUCLEOTIDE SEQUENCE [LARGE SCALE GENOMIC DNA]</scope>
    <source>
        <strain evidence="4">KR32</strain>
    </source>
</reference>
<dbReference type="Gene3D" id="2.70.70.10">
    <property type="entry name" value="Glucose Permease (Domain IIA)"/>
    <property type="match status" value="1"/>
</dbReference>
<dbReference type="SUPFAM" id="SSF51261">
    <property type="entry name" value="Duplicated hybrid motif"/>
    <property type="match status" value="1"/>
</dbReference>
<dbReference type="GO" id="GO:0004222">
    <property type="term" value="F:metalloendopeptidase activity"/>
    <property type="evidence" value="ECO:0007669"/>
    <property type="project" value="TreeGrafter"/>
</dbReference>
<evidence type="ECO:0000256" key="1">
    <source>
        <dbReference type="SAM" id="MobiDB-lite"/>
    </source>
</evidence>
<accession>A0A7X1TPP9</accession>
<dbReference type="EMBL" id="VJXX01000005">
    <property type="protein sequence ID" value="MPY11786.1"/>
    <property type="molecule type" value="Genomic_DNA"/>
</dbReference>
<comment type="caution">
    <text evidence="3">The sequence shown here is derived from an EMBL/GenBank/DDBJ whole genome shotgun (WGS) entry which is preliminary data.</text>
</comment>
<dbReference type="RefSeq" id="WP_152816677.1">
    <property type="nucleotide sequence ID" value="NZ_VJXX01000005.1"/>
</dbReference>
<evidence type="ECO:0000313" key="3">
    <source>
        <dbReference type="EMBL" id="MPY11786.1"/>
    </source>
</evidence>
<dbReference type="AlphaFoldDB" id="A0A7X1TPP9"/>
<evidence type="ECO:0000313" key="4">
    <source>
        <dbReference type="Proteomes" id="UP000326464"/>
    </source>
</evidence>
<name>A0A7X1TPP9_9MICC</name>
<gene>
    <name evidence="3" type="ORF">FNH21_13860</name>
</gene>
<sequence>MSEDSPGTHPVIRAGTGPSERIHDRRTAGGRPAWRTGRVVPLLLLALIPVCSPAQPVASGGPLLASVGSAARSVPAIVPAGRSVPVVAAVGRDPFVAAWSWPLVPVPTVLRPFEKPPQNWKPGHRGVDLSTRGLPTEVRSPADGVVAFAGTVVDRGVLTIDHGDGRRSSFEPVNTTLAAGQAVGAGDVVAAVALSRSAAIPGSTVRSHCGEPCLHWGVRVEGEYVDPLAFVTDRRPSVLLPLDG</sequence>
<dbReference type="Pfam" id="PF01551">
    <property type="entry name" value="Peptidase_M23"/>
    <property type="match status" value="1"/>
</dbReference>
<feature type="domain" description="M23ase beta-sheet core" evidence="2">
    <location>
        <begin position="123"/>
        <end position="227"/>
    </location>
</feature>
<organism evidence="3 4">
    <name type="scientific">Arthrobacter bussei</name>
    <dbReference type="NCBI Taxonomy" id="2594179"/>
    <lineage>
        <taxon>Bacteria</taxon>
        <taxon>Bacillati</taxon>
        <taxon>Actinomycetota</taxon>
        <taxon>Actinomycetes</taxon>
        <taxon>Micrococcales</taxon>
        <taxon>Micrococcaceae</taxon>
        <taxon>Arthrobacter</taxon>
    </lineage>
</organism>
<dbReference type="InterPro" id="IPR050570">
    <property type="entry name" value="Cell_wall_metabolism_enzyme"/>
</dbReference>
<keyword evidence="4" id="KW-1185">Reference proteome</keyword>
<protein>
    <submittedName>
        <fullName evidence="3">M23 family metallopeptidase</fullName>
    </submittedName>
</protein>
<feature type="region of interest" description="Disordered" evidence="1">
    <location>
        <begin position="1"/>
        <end position="31"/>
    </location>
</feature>